<feature type="transmembrane region" description="Helical" evidence="7">
    <location>
        <begin position="480"/>
        <end position="497"/>
    </location>
</feature>
<feature type="transmembrane region" description="Helical" evidence="7">
    <location>
        <begin position="338"/>
        <end position="362"/>
    </location>
</feature>
<dbReference type="Gene3D" id="1.10.4160.10">
    <property type="entry name" value="Hydantoin permease"/>
    <property type="match status" value="1"/>
</dbReference>
<feature type="transmembrane region" description="Helical" evidence="7">
    <location>
        <begin position="401"/>
        <end position="426"/>
    </location>
</feature>
<dbReference type="InterPro" id="IPR001248">
    <property type="entry name" value="Pur-cyt_permease"/>
</dbReference>
<dbReference type="EMBL" id="JAQFWP010000023">
    <property type="protein sequence ID" value="MDA2805588.1"/>
    <property type="molecule type" value="Genomic_DNA"/>
</dbReference>
<dbReference type="CDD" id="cd11555">
    <property type="entry name" value="SLC-NCS1sbd_u1"/>
    <property type="match status" value="1"/>
</dbReference>
<proteinExistence type="inferred from homology"/>
<feature type="transmembrane region" description="Helical" evidence="7">
    <location>
        <begin position="86"/>
        <end position="107"/>
    </location>
</feature>
<comment type="similarity">
    <text evidence="2">Belongs to the purine-cytosine permease (2.A.39) family.</text>
</comment>
<evidence type="ECO:0000256" key="2">
    <source>
        <dbReference type="ARBA" id="ARBA00008974"/>
    </source>
</evidence>
<keyword evidence="5 7" id="KW-0472">Membrane</keyword>
<dbReference type="InterPro" id="IPR045225">
    <property type="entry name" value="Uracil/uridine/allantoin_perm"/>
</dbReference>
<keyword evidence="9" id="KW-1185">Reference proteome</keyword>
<dbReference type="PANTHER" id="PTHR30618">
    <property type="entry name" value="NCS1 FAMILY PURINE/PYRIMIDINE TRANSPORTER"/>
    <property type="match status" value="1"/>
</dbReference>
<protein>
    <submittedName>
        <fullName evidence="8">NCS1 family nucleobase:cation symporter-1</fullName>
    </submittedName>
</protein>
<dbReference type="RefSeq" id="WP_270678243.1">
    <property type="nucleotide sequence ID" value="NZ_JAQFWP010000023.1"/>
</dbReference>
<organism evidence="8 9">
    <name type="scientific">Nocardiopsis suaedae</name>
    <dbReference type="NCBI Taxonomy" id="3018444"/>
    <lineage>
        <taxon>Bacteria</taxon>
        <taxon>Bacillati</taxon>
        <taxon>Actinomycetota</taxon>
        <taxon>Actinomycetes</taxon>
        <taxon>Streptosporangiales</taxon>
        <taxon>Nocardiopsidaceae</taxon>
        <taxon>Nocardiopsis</taxon>
    </lineage>
</organism>
<gene>
    <name evidence="8" type="ORF">O4U47_13800</name>
</gene>
<evidence type="ECO:0000256" key="5">
    <source>
        <dbReference type="ARBA" id="ARBA00023136"/>
    </source>
</evidence>
<keyword evidence="4 7" id="KW-1133">Transmembrane helix</keyword>
<dbReference type="Pfam" id="PF02133">
    <property type="entry name" value="Transp_cyt_pur"/>
    <property type="match status" value="1"/>
</dbReference>
<sequence>MTDPTTAAPAAANEPASAAGATEPVAAPLVPGADPALYNEDIAPLPEKKRTWGWFEIFNVWSNDIQSLFGYTLAATLFVSYGLNGWAVFAGIMLAGVIIMFLCNLVGRPSVRYGIPYAVVARASLGVYGTQFPTMLRAITAVFWYGAQTYFASTAVALMITAVFGPGPDATFLGMSAVGWLSYAIVAVFQLALFARGMQWIGTFLNWAGPAVYVVMIALMAVIWWRAGGGLLAEIGTVFSGSEAQATEANGGVGAFFAVVGTMVAYFAAVVVNYGDFSRFVRSERSMKLGNLLGLPVSLAVFSFLALVITAGTGVLYGEALTNPSDIVEQVDNTALTVVAALTFFVATVGINLVANFIPPVYALANLAPRKINALTGGLITAAVGFVVGGLWVAFIEGIGIAAFVDTLGAVLAPLFGIIVADYYLLRRQRFDVKALYSSAPDGPYHYTRGWNLRAMAVFGAASVFSIAAVWVPALEFLSGFAWILGAALGAVLHWAIMRGKVREAVSAE</sequence>
<evidence type="ECO:0000256" key="3">
    <source>
        <dbReference type="ARBA" id="ARBA00022692"/>
    </source>
</evidence>
<feature type="transmembrane region" description="Helical" evidence="7">
    <location>
        <begin position="293"/>
        <end position="318"/>
    </location>
</feature>
<feature type="transmembrane region" description="Helical" evidence="7">
    <location>
        <begin position="204"/>
        <end position="225"/>
    </location>
</feature>
<feature type="transmembrane region" description="Helical" evidence="7">
    <location>
        <begin position="374"/>
        <end position="395"/>
    </location>
</feature>
<reference evidence="8" key="1">
    <citation type="submission" date="2023-01" db="EMBL/GenBank/DDBJ databases">
        <title>Draft genome sequence of Nocardiopsis sp. LSu2-4 isolated from halophytes.</title>
        <authorList>
            <person name="Duangmal K."/>
            <person name="Chantavorakit T."/>
        </authorList>
    </citation>
    <scope>NUCLEOTIDE SEQUENCE</scope>
    <source>
        <strain evidence="8">LSu2-4</strain>
    </source>
</reference>
<comment type="caution">
    <text evidence="8">The sequence shown here is derived from an EMBL/GenBank/DDBJ whole genome shotgun (WGS) entry which is preliminary data.</text>
</comment>
<feature type="region of interest" description="Disordered" evidence="6">
    <location>
        <begin position="1"/>
        <end position="20"/>
    </location>
</feature>
<evidence type="ECO:0000256" key="1">
    <source>
        <dbReference type="ARBA" id="ARBA00004141"/>
    </source>
</evidence>
<dbReference type="PANTHER" id="PTHR30618:SF6">
    <property type="entry name" value="NCS1 FAMILY NUCLEOBASE:CATION SYMPORTER-1"/>
    <property type="match status" value="1"/>
</dbReference>
<feature type="transmembrane region" description="Helical" evidence="7">
    <location>
        <begin position="170"/>
        <end position="192"/>
    </location>
</feature>
<feature type="transmembrane region" description="Helical" evidence="7">
    <location>
        <begin position="142"/>
        <end position="164"/>
    </location>
</feature>
<name>A0ABT4TLL4_9ACTN</name>
<evidence type="ECO:0000256" key="6">
    <source>
        <dbReference type="SAM" id="MobiDB-lite"/>
    </source>
</evidence>
<evidence type="ECO:0000313" key="8">
    <source>
        <dbReference type="EMBL" id="MDA2805588.1"/>
    </source>
</evidence>
<feature type="transmembrane region" description="Helical" evidence="7">
    <location>
        <begin position="455"/>
        <end position="474"/>
    </location>
</feature>
<dbReference type="Proteomes" id="UP001165685">
    <property type="component" value="Unassembled WGS sequence"/>
</dbReference>
<accession>A0ABT4TLL4</accession>
<evidence type="ECO:0000313" key="9">
    <source>
        <dbReference type="Proteomes" id="UP001165685"/>
    </source>
</evidence>
<evidence type="ECO:0000256" key="7">
    <source>
        <dbReference type="SAM" id="Phobius"/>
    </source>
</evidence>
<keyword evidence="3 7" id="KW-0812">Transmembrane</keyword>
<feature type="transmembrane region" description="Helical" evidence="7">
    <location>
        <begin position="253"/>
        <end position="272"/>
    </location>
</feature>
<evidence type="ECO:0000256" key="4">
    <source>
        <dbReference type="ARBA" id="ARBA00022989"/>
    </source>
</evidence>
<comment type="subcellular location">
    <subcellularLocation>
        <location evidence="1">Membrane</location>
        <topology evidence="1">Multi-pass membrane protein</topology>
    </subcellularLocation>
</comment>